<dbReference type="InterPro" id="IPR005650">
    <property type="entry name" value="BlaI_family"/>
</dbReference>
<dbReference type="GO" id="GO:0045892">
    <property type="term" value="P:negative regulation of DNA-templated transcription"/>
    <property type="evidence" value="ECO:0007669"/>
    <property type="project" value="InterPro"/>
</dbReference>
<accession>A0A4V2YXN5</accession>
<keyword evidence="6" id="KW-1185">Reference proteome</keyword>
<keyword evidence="2" id="KW-0805">Transcription regulation</keyword>
<name>A0A4V2YXN5_9PSEU</name>
<dbReference type="Gene3D" id="6.10.140.850">
    <property type="match status" value="1"/>
</dbReference>
<dbReference type="Pfam" id="PF03965">
    <property type="entry name" value="Penicillinase_R"/>
    <property type="match status" value="1"/>
</dbReference>
<gene>
    <name evidence="5" type="ORF">E1202_10120</name>
</gene>
<sequence length="121" mass="13953">MRNLGPLESAVMSLLWNADEALSVRQVHEELRDRDLAYTTVATVLEKLHRKEWLDRERIGRVWFYRPRVQSSEHAASLMREALAASTSPRATFLKFVDEISDEEASLLRELLADTATPDER</sequence>
<dbReference type="InterPro" id="IPR036388">
    <property type="entry name" value="WH-like_DNA-bd_sf"/>
</dbReference>
<organism evidence="5 6">
    <name type="scientific">Saccharopolyspora karakumensis</name>
    <dbReference type="NCBI Taxonomy" id="2530386"/>
    <lineage>
        <taxon>Bacteria</taxon>
        <taxon>Bacillati</taxon>
        <taxon>Actinomycetota</taxon>
        <taxon>Actinomycetes</taxon>
        <taxon>Pseudonocardiales</taxon>
        <taxon>Pseudonocardiaceae</taxon>
        <taxon>Saccharopolyspora</taxon>
    </lineage>
</organism>
<comment type="caution">
    <text evidence="5">The sequence shown here is derived from an EMBL/GenBank/DDBJ whole genome shotgun (WGS) entry which is preliminary data.</text>
</comment>
<dbReference type="GO" id="GO:0003677">
    <property type="term" value="F:DNA binding"/>
    <property type="evidence" value="ECO:0007669"/>
    <property type="project" value="UniProtKB-KW"/>
</dbReference>
<evidence type="ECO:0000256" key="3">
    <source>
        <dbReference type="ARBA" id="ARBA00023125"/>
    </source>
</evidence>
<dbReference type="SUPFAM" id="SSF46785">
    <property type="entry name" value="Winged helix' DNA-binding domain"/>
    <property type="match status" value="1"/>
</dbReference>
<evidence type="ECO:0000256" key="2">
    <source>
        <dbReference type="ARBA" id="ARBA00023015"/>
    </source>
</evidence>
<evidence type="ECO:0000313" key="6">
    <source>
        <dbReference type="Proteomes" id="UP000294723"/>
    </source>
</evidence>
<keyword evidence="4" id="KW-0804">Transcription</keyword>
<dbReference type="InterPro" id="IPR036390">
    <property type="entry name" value="WH_DNA-bd_sf"/>
</dbReference>
<dbReference type="EMBL" id="SMLA01000010">
    <property type="protein sequence ID" value="TDD90097.1"/>
    <property type="molecule type" value="Genomic_DNA"/>
</dbReference>
<reference evidence="5 6" key="1">
    <citation type="submission" date="2019-03" db="EMBL/GenBank/DDBJ databases">
        <title>Draft genome sequences of novel Actinobacteria.</title>
        <authorList>
            <person name="Sahin N."/>
            <person name="Ay H."/>
            <person name="Saygin H."/>
        </authorList>
    </citation>
    <scope>NUCLEOTIDE SEQUENCE [LARGE SCALE GENOMIC DNA]</scope>
    <source>
        <strain evidence="5 6">5K548</strain>
    </source>
</reference>
<dbReference type="Gene3D" id="1.10.10.10">
    <property type="entry name" value="Winged helix-like DNA-binding domain superfamily/Winged helix DNA-binding domain"/>
    <property type="match status" value="1"/>
</dbReference>
<evidence type="ECO:0000313" key="5">
    <source>
        <dbReference type="EMBL" id="TDD90097.1"/>
    </source>
</evidence>
<evidence type="ECO:0000256" key="4">
    <source>
        <dbReference type="ARBA" id="ARBA00023163"/>
    </source>
</evidence>
<dbReference type="RefSeq" id="WP_132682474.1">
    <property type="nucleotide sequence ID" value="NZ_SMLA01000010.1"/>
</dbReference>
<protein>
    <submittedName>
        <fullName evidence="5">BlaI/MecI/CopY family transcriptional regulator</fullName>
    </submittedName>
</protein>
<evidence type="ECO:0000256" key="1">
    <source>
        <dbReference type="ARBA" id="ARBA00011046"/>
    </source>
</evidence>
<dbReference type="AlphaFoldDB" id="A0A4V2YXN5"/>
<proteinExistence type="inferred from homology"/>
<comment type="similarity">
    <text evidence="1">Belongs to the BlaI transcriptional regulatory family.</text>
</comment>
<keyword evidence="3" id="KW-0238">DNA-binding</keyword>
<dbReference type="Proteomes" id="UP000294723">
    <property type="component" value="Unassembled WGS sequence"/>
</dbReference>